<dbReference type="SUPFAM" id="SSF100950">
    <property type="entry name" value="NagB/RpiA/CoA transferase-like"/>
    <property type="match status" value="1"/>
</dbReference>
<dbReference type="GO" id="GO:0005085">
    <property type="term" value="F:guanyl-nucleotide exchange factor activity"/>
    <property type="evidence" value="ECO:0007669"/>
    <property type="project" value="TreeGrafter"/>
</dbReference>
<dbReference type="Pfam" id="PF01008">
    <property type="entry name" value="IF-2B"/>
    <property type="match status" value="1"/>
</dbReference>
<dbReference type="PANTHER" id="PTHR45860:SF1">
    <property type="entry name" value="TRANSLATION INITIATION FACTOR EIF-2B SUBUNIT ALPHA"/>
    <property type="match status" value="1"/>
</dbReference>
<evidence type="ECO:0000313" key="5">
    <source>
        <dbReference type="EMBL" id="SPJ24568.1"/>
    </source>
</evidence>
<dbReference type="InterPro" id="IPR037171">
    <property type="entry name" value="NagB/RpiA_transferase-like"/>
</dbReference>
<dbReference type="AlphaFoldDB" id="A0A2R8BWM7"/>
<evidence type="ECO:0000256" key="4">
    <source>
        <dbReference type="RuleBase" id="RU003814"/>
    </source>
</evidence>
<dbReference type="Gene3D" id="3.40.50.10470">
    <property type="entry name" value="Translation initiation factor eif-2b, domain 2"/>
    <property type="match status" value="1"/>
</dbReference>
<dbReference type="Proteomes" id="UP000244912">
    <property type="component" value="Unassembled WGS sequence"/>
</dbReference>
<keyword evidence="6" id="KW-1185">Reference proteome</keyword>
<evidence type="ECO:0000313" key="6">
    <source>
        <dbReference type="Proteomes" id="UP000244912"/>
    </source>
</evidence>
<keyword evidence="5" id="KW-0413">Isomerase</keyword>
<comment type="similarity">
    <text evidence="1 4">Belongs to the eIF-2B alpha/beta/delta subunits family.</text>
</comment>
<sequence length="313" mass="32974">MPDRRFEFAKLCRDKDFPPPDEHTMDGLRDIVDEGVLGASNHVSLALPLVARVARVARPTGRDEALELARFIEETRGIGAPIVANALRWQTAGVAEMSADEAAELLETRAADWGDAANRRRSDLIEKGVAALSGVRCPLIYDYSSTVADLVRAMAGDDGLDAIVIPESRAIDGGRRYMTALADLGVPIRFLPDAALDYAVSQSDAVLLGAESVTVDGGISNTIGSTLAARCARALGVPVHGAADLFKVGDRLAANLPPPALRDYDFLLRDGEAASTAAPELEIVPPELVTSILTEIGSLAPADVAAAVATREA</sequence>
<evidence type="ECO:0000256" key="2">
    <source>
        <dbReference type="ARBA" id="ARBA00022540"/>
    </source>
</evidence>
<keyword evidence="3" id="KW-0648">Protein biosynthesis</keyword>
<evidence type="ECO:0000256" key="3">
    <source>
        <dbReference type="ARBA" id="ARBA00022917"/>
    </source>
</evidence>
<protein>
    <submittedName>
        <fullName evidence="5">Methylthioribose-1-phosphate isomerase</fullName>
        <ecNumber evidence="5">5.3.1.23</ecNumber>
    </submittedName>
</protein>
<dbReference type="EMBL" id="ONZF01000004">
    <property type="protein sequence ID" value="SPJ24568.1"/>
    <property type="molecule type" value="Genomic_DNA"/>
</dbReference>
<dbReference type="GO" id="GO:0003743">
    <property type="term" value="F:translation initiation factor activity"/>
    <property type="evidence" value="ECO:0007669"/>
    <property type="project" value="UniProtKB-KW"/>
</dbReference>
<accession>A0A2R8BWM7</accession>
<keyword evidence="2" id="KW-0396">Initiation factor</keyword>
<dbReference type="PANTHER" id="PTHR45860">
    <property type="entry name" value="TRANSLATION INITIATION FACTOR EIF-2B SUBUNIT ALPHA"/>
    <property type="match status" value="1"/>
</dbReference>
<dbReference type="InterPro" id="IPR000649">
    <property type="entry name" value="IF-2B-related"/>
</dbReference>
<reference evidence="5 6" key="1">
    <citation type="submission" date="2018-03" db="EMBL/GenBank/DDBJ databases">
        <authorList>
            <person name="Keele B.F."/>
        </authorList>
    </citation>
    <scope>NUCLEOTIDE SEQUENCE [LARGE SCALE GENOMIC DNA]</scope>
    <source>
        <strain evidence="5 6">CECT 8504</strain>
    </source>
</reference>
<gene>
    <name evidence="5" type="primary">mtnA_2</name>
    <name evidence="5" type="ORF">PAA8504_02402</name>
</gene>
<dbReference type="RefSeq" id="WP_181375773.1">
    <property type="nucleotide sequence ID" value="NZ_ONZF01000004.1"/>
</dbReference>
<dbReference type="InterPro" id="IPR042529">
    <property type="entry name" value="IF_2B-like_C"/>
</dbReference>
<dbReference type="GO" id="GO:0046523">
    <property type="term" value="F:S-methyl-5-thioribose-1-phosphate isomerase activity"/>
    <property type="evidence" value="ECO:0007669"/>
    <property type="project" value="UniProtKB-EC"/>
</dbReference>
<dbReference type="EC" id="5.3.1.23" evidence="5"/>
<organism evidence="5 6">
    <name type="scientific">Palleronia abyssalis</name>
    <dbReference type="NCBI Taxonomy" id="1501240"/>
    <lineage>
        <taxon>Bacteria</taxon>
        <taxon>Pseudomonadati</taxon>
        <taxon>Pseudomonadota</taxon>
        <taxon>Alphaproteobacteria</taxon>
        <taxon>Rhodobacterales</taxon>
        <taxon>Roseobacteraceae</taxon>
        <taxon>Palleronia</taxon>
    </lineage>
</organism>
<dbReference type="InterPro" id="IPR051501">
    <property type="entry name" value="eIF2B_alpha/beta/delta"/>
</dbReference>
<name>A0A2R8BWM7_9RHOB</name>
<evidence type="ECO:0000256" key="1">
    <source>
        <dbReference type="ARBA" id="ARBA00007251"/>
    </source>
</evidence>
<proteinExistence type="inferred from homology"/>